<dbReference type="AlphaFoldDB" id="A7RRX7"/>
<dbReference type="Proteomes" id="UP000001593">
    <property type="component" value="Unassembled WGS sequence"/>
</dbReference>
<evidence type="ECO:0000256" key="6">
    <source>
        <dbReference type="ARBA" id="ARBA00023136"/>
    </source>
</evidence>
<evidence type="ECO:0000256" key="11">
    <source>
        <dbReference type="SAM" id="Phobius"/>
    </source>
</evidence>
<protein>
    <recommendedName>
        <fullName evidence="12">G-protein coupled receptors family 1 profile domain-containing protein</fullName>
    </recommendedName>
</protein>
<dbReference type="GO" id="GO:0001609">
    <property type="term" value="F:G protein-coupled adenosine receptor activity"/>
    <property type="evidence" value="ECO:0000318"/>
    <property type="project" value="GO_Central"/>
</dbReference>
<dbReference type="Pfam" id="PF00001">
    <property type="entry name" value="7tm_1"/>
    <property type="match status" value="1"/>
</dbReference>
<dbReference type="InterPro" id="IPR017452">
    <property type="entry name" value="GPCR_Rhodpsn_7TM"/>
</dbReference>
<evidence type="ECO:0000256" key="5">
    <source>
        <dbReference type="ARBA" id="ARBA00023040"/>
    </source>
</evidence>
<dbReference type="Gene3D" id="1.20.1070.10">
    <property type="entry name" value="Rhodopsin 7-helix transmembrane proteins"/>
    <property type="match status" value="1"/>
</dbReference>
<dbReference type="GO" id="GO:0005886">
    <property type="term" value="C:plasma membrane"/>
    <property type="evidence" value="ECO:0000318"/>
    <property type="project" value="GO_Central"/>
</dbReference>
<evidence type="ECO:0000256" key="4">
    <source>
        <dbReference type="ARBA" id="ARBA00022989"/>
    </source>
</evidence>
<feature type="transmembrane region" description="Helical" evidence="11">
    <location>
        <begin position="224"/>
        <end position="246"/>
    </location>
</feature>
<keyword evidence="5" id="KW-0297">G-protein coupled receptor</keyword>
<sequence length="341" mass="38571">MPLERHEKFPTDFRTMAIIKTSLSRNCCRRSLWNVATVITFITNAHLPRSGVYCLINLAVADASHGASSVFWYFLYFDSRHRSGFVAAEKEFKNSINVVAGVINTTAVITSLLSLLLVSLDRACSTVLPYVYRKLTVKIYCRGFVMTWLFAVGLAAIPSLTIGIGVYGHDVWLHQSGQVISIIALAIIAVSYMSIFVKIRQQNSRHQNQRLDSNVRRSQKKERYLAVTLFIVTVLSLAAWLPFIIVHEVGKVSNAPRGFSQNHIELLTEIIQLTNSLVNPTVYVFRMEKFRRALIELLTKCKRARPHPRPRAHLEPASPHPYSHNANHSSKIETRSNPSED</sequence>
<dbReference type="PRINTS" id="PR00237">
    <property type="entry name" value="GPCRRHODOPSN"/>
</dbReference>
<dbReference type="PANTHER" id="PTHR24246">
    <property type="entry name" value="OLFACTORY RECEPTOR AND ADENOSINE RECEPTOR"/>
    <property type="match status" value="1"/>
</dbReference>
<feature type="region of interest" description="Disordered" evidence="10">
    <location>
        <begin position="305"/>
        <end position="341"/>
    </location>
</feature>
<evidence type="ECO:0000259" key="12">
    <source>
        <dbReference type="PROSITE" id="PS50262"/>
    </source>
</evidence>
<feature type="transmembrane region" description="Helical" evidence="11">
    <location>
        <begin position="95"/>
        <end position="118"/>
    </location>
</feature>
<keyword evidence="2" id="KW-1003">Cell membrane</keyword>
<dbReference type="CDD" id="cd00637">
    <property type="entry name" value="7tm_classA_rhodopsin-like"/>
    <property type="match status" value="1"/>
</dbReference>
<name>A7RRX7_NEMVE</name>
<dbReference type="PhylomeDB" id="A7RRX7"/>
<dbReference type="PROSITE" id="PS50262">
    <property type="entry name" value="G_PROTEIN_RECEP_F1_2"/>
    <property type="match status" value="1"/>
</dbReference>
<keyword evidence="6 11" id="KW-0472">Membrane</keyword>
<evidence type="ECO:0000256" key="7">
    <source>
        <dbReference type="ARBA" id="ARBA00023170"/>
    </source>
</evidence>
<evidence type="ECO:0000256" key="2">
    <source>
        <dbReference type="ARBA" id="ARBA00022475"/>
    </source>
</evidence>
<keyword evidence="7" id="KW-0675">Receptor</keyword>
<gene>
    <name evidence="13" type="ORF">NEMVEDRAFT_v1g201223</name>
</gene>
<evidence type="ECO:0000256" key="1">
    <source>
        <dbReference type="ARBA" id="ARBA00004651"/>
    </source>
</evidence>
<evidence type="ECO:0000256" key="3">
    <source>
        <dbReference type="ARBA" id="ARBA00022692"/>
    </source>
</evidence>
<feature type="transmembrane region" description="Helical" evidence="11">
    <location>
        <begin position="52"/>
        <end position="75"/>
    </location>
</feature>
<keyword evidence="9" id="KW-0807">Transducer</keyword>
<feature type="transmembrane region" description="Helical" evidence="11">
    <location>
        <begin position="139"/>
        <end position="167"/>
    </location>
</feature>
<feature type="transmembrane region" description="Helical" evidence="11">
    <location>
        <begin position="179"/>
        <end position="197"/>
    </location>
</feature>
<keyword evidence="4 11" id="KW-1133">Transmembrane helix</keyword>
<comment type="subcellular location">
    <subcellularLocation>
        <location evidence="1">Cell membrane</location>
        <topology evidence="1">Multi-pass membrane protein</topology>
    </subcellularLocation>
</comment>
<reference evidence="13 14" key="1">
    <citation type="journal article" date="2007" name="Science">
        <title>Sea anemone genome reveals ancestral eumetazoan gene repertoire and genomic organization.</title>
        <authorList>
            <person name="Putnam N.H."/>
            <person name="Srivastava M."/>
            <person name="Hellsten U."/>
            <person name="Dirks B."/>
            <person name="Chapman J."/>
            <person name="Salamov A."/>
            <person name="Terry A."/>
            <person name="Shapiro H."/>
            <person name="Lindquist E."/>
            <person name="Kapitonov V.V."/>
            <person name="Jurka J."/>
            <person name="Genikhovich G."/>
            <person name="Grigoriev I.V."/>
            <person name="Lucas S.M."/>
            <person name="Steele R.E."/>
            <person name="Finnerty J.R."/>
            <person name="Technau U."/>
            <person name="Martindale M.Q."/>
            <person name="Rokhsar D.S."/>
        </authorList>
    </citation>
    <scope>NUCLEOTIDE SEQUENCE [LARGE SCALE GENOMIC DNA]</scope>
    <source>
        <strain evidence="14">CH2 X CH6</strain>
    </source>
</reference>
<keyword evidence="8" id="KW-0325">Glycoprotein</keyword>
<dbReference type="PANTHER" id="PTHR24246:SF27">
    <property type="entry name" value="ADENOSINE RECEPTOR, ISOFORM A"/>
    <property type="match status" value="1"/>
</dbReference>
<proteinExistence type="predicted"/>
<keyword evidence="14" id="KW-1185">Reference proteome</keyword>
<dbReference type="OMA" id="FIINHEV"/>
<dbReference type="InterPro" id="IPR000276">
    <property type="entry name" value="GPCR_Rhodpsn"/>
</dbReference>
<evidence type="ECO:0000256" key="10">
    <source>
        <dbReference type="SAM" id="MobiDB-lite"/>
    </source>
</evidence>
<dbReference type="SUPFAM" id="SSF81321">
    <property type="entry name" value="Family A G protein-coupled receptor-like"/>
    <property type="match status" value="1"/>
</dbReference>
<feature type="domain" description="G-protein coupled receptors family 1 profile" evidence="12">
    <location>
        <begin position="33"/>
        <end position="283"/>
    </location>
</feature>
<evidence type="ECO:0000313" key="14">
    <source>
        <dbReference type="Proteomes" id="UP000001593"/>
    </source>
</evidence>
<evidence type="ECO:0000256" key="9">
    <source>
        <dbReference type="ARBA" id="ARBA00023224"/>
    </source>
</evidence>
<accession>A7RRX7</accession>
<dbReference type="EMBL" id="DS469532">
    <property type="protein sequence ID" value="EDO45838.1"/>
    <property type="molecule type" value="Genomic_DNA"/>
</dbReference>
<evidence type="ECO:0000256" key="8">
    <source>
        <dbReference type="ARBA" id="ARBA00023180"/>
    </source>
</evidence>
<evidence type="ECO:0000313" key="13">
    <source>
        <dbReference type="EMBL" id="EDO45838.1"/>
    </source>
</evidence>
<organism evidence="13 14">
    <name type="scientific">Nematostella vectensis</name>
    <name type="common">Starlet sea anemone</name>
    <dbReference type="NCBI Taxonomy" id="45351"/>
    <lineage>
        <taxon>Eukaryota</taxon>
        <taxon>Metazoa</taxon>
        <taxon>Cnidaria</taxon>
        <taxon>Anthozoa</taxon>
        <taxon>Hexacorallia</taxon>
        <taxon>Actiniaria</taxon>
        <taxon>Edwardsiidae</taxon>
        <taxon>Nematostella</taxon>
    </lineage>
</organism>
<dbReference type="GO" id="GO:0007186">
    <property type="term" value="P:G protein-coupled receptor signaling pathway"/>
    <property type="evidence" value="ECO:0000318"/>
    <property type="project" value="GO_Central"/>
</dbReference>
<dbReference type="InParanoid" id="A7RRX7"/>
<dbReference type="HOGENOM" id="CLU_009579_16_0_1"/>
<keyword evidence="3 11" id="KW-0812">Transmembrane</keyword>